<gene>
    <name evidence="2" type="ORF">Sradi_4108100</name>
</gene>
<dbReference type="EMBL" id="JACGWJ010000018">
    <property type="protein sequence ID" value="KAL0349589.1"/>
    <property type="molecule type" value="Genomic_DNA"/>
</dbReference>
<evidence type="ECO:0000313" key="2">
    <source>
        <dbReference type="EMBL" id="KAL0349589.1"/>
    </source>
</evidence>
<dbReference type="AlphaFoldDB" id="A0AAW2P181"/>
<evidence type="ECO:0000256" key="1">
    <source>
        <dbReference type="SAM" id="MobiDB-lite"/>
    </source>
</evidence>
<reference evidence="2" key="1">
    <citation type="submission" date="2020-06" db="EMBL/GenBank/DDBJ databases">
        <authorList>
            <person name="Li T."/>
            <person name="Hu X."/>
            <person name="Zhang T."/>
            <person name="Song X."/>
            <person name="Zhang H."/>
            <person name="Dai N."/>
            <person name="Sheng W."/>
            <person name="Hou X."/>
            <person name="Wei L."/>
        </authorList>
    </citation>
    <scope>NUCLEOTIDE SEQUENCE</scope>
    <source>
        <strain evidence="2">G02</strain>
        <tissue evidence="2">Leaf</tissue>
    </source>
</reference>
<feature type="region of interest" description="Disordered" evidence="1">
    <location>
        <begin position="1"/>
        <end position="58"/>
    </location>
</feature>
<protein>
    <submittedName>
        <fullName evidence="2">Uncharacterized protein</fullName>
    </submittedName>
</protein>
<comment type="caution">
    <text evidence="2">The sequence shown here is derived from an EMBL/GenBank/DDBJ whole genome shotgun (WGS) entry which is preliminary data.</text>
</comment>
<reference evidence="2" key="2">
    <citation type="journal article" date="2024" name="Plant">
        <title>Genomic evolution and insights into agronomic trait innovations of Sesamum species.</title>
        <authorList>
            <person name="Miao H."/>
            <person name="Wang L."/>
            <person name="Qu L."/>
            <person name="Liu H."/>
            <person name="Sun Y."/>
            <person name="Le M."/>
            <person name="Wang Q."/>
            <person name="Wei S."/>
            <person name="Zheng Y."/>
            <person name="Lin W."/>
            <person name="Duan Y."/>
            <person name="Cao H."/>
            <person name="Xiong S."/>
            <person name="Wang X."/>
            <person name="Wei L."/>
            <person name="Li C."/>
            <person name="Ma Q."/>
            <person name="Ju M."/>
            <person name="Zhao R."/>
            <person name="Li G."/>
            <person name="Mu C."/>
            <person name="Tian Q."/>
            <person name="Mei H."/>
            <person name="Zhang T."/>
            <person name="Gao T."/>
            <person name="Zhang H."/>
        </authorList>
    </citation>
    <scope>NUCLEOTIDE SEQUENCE</scope>
    <source>
        <strain evidence="2">G02</strain>
    </source>
</reference>
<sequence length="58" mass="5857">MGKFYGSDSDADSLMPLPGIPTLGQKTTVVKIESSPSAKSEDPASSSASNGTPLKKSG</sequence>
<proteinExistence type="predicted"/>
<feature type="compositionally biased region" description="Polar residues" evidence="1">
    <location>
        <begin position="24"/>
        <end position="52"/>
    </location>
</feature>
<name>A0AAW2P181_SESRA</name>
<accession>A0AAW2P181</accession>
<organism evidence="2">
    <name type="scientific">Sesamum radiatum</name>
    <name type="common">Black benniseed</name>
    <dbReference type="NCBI Taxonomy" id="300843"/>
    <lineage>
        <taxon>Eukaryota</taxon>
        <taxon>Viridiplantae</taxon>
        <taxon>Streptophyta</taxon>
        <taxon>Embryophyta</taxon>
        <taxon>Tracheophyta</taxon>
        <taxon>Spermatophyta</taxon>
        <taxon>Magnoliopsida</taxon>
        <taxon>eudicotyledons</taxon>
        <taxon>Gunneridae</taxon>
        <taxon>Pentapetalae</taxon>
        <taxon>asterids</taxon>
        <taxon>lamiids</taxon>
        <taxon>Lamiales</taxon>
        <taxon>Pedaliaceae</taxon>
        <taxon>Sesamum</taxon>
    </lineage>
</organism>